<dbReference type="Pfam" id="PF02984">
    <property type="entry name" value="Cyclin_C"/>
    <property type="match status" value="1"/>
</dbReference>
<dbReference type="InterPro" id="IPR036915">
    <property type="entry name" value="Cyclin-like_sf"/>
</dbReference>
<dbReference type="Proteomes" id="UP000078200">
    <property type="component" value="Unassembled WGS sequence"/>
</dbReference>
<dbReference type="InterPro" id="IPR048258">
    <property type="entry name" value="Cyclins_cyclin-box"/>
</dbReference>
<dbReference type="VEuPathDB" id="VectorBase:GAUT002832"/>
<dbReference type="STRING" id="7395.A0A1A9UF45"/>
<dbReference type="Pfam" id="PF00134">
    <property type="entry name" value="Cyclin_N"/>
    <property type="match status" value="1"/>
</dbReference>
<evidence type="ECO:0000256" key="2">
    <source>
        <dbReference type="ARBA" id="ARBA00023127"/>
    </source>
</evidence>
<feature type="domain" description="Cyclin-like" evidence="5">
    <location>
        <begin position="226"/>
        <end position="311"/>
    </location>
</feature>
<dbReference type="FunFam" id="1.10.472.10:FF:000001">
    <property type="entry name" value="G2/mitotic-specific cyclin"/>
    <property type="match status" value="1"/>
</dbReference>
<feature type="domain" description="Cyclin-like" evidence="5">
    <location>
        <begin position="324"/>
        <end position="415"/>
    </location>
</feature>
<keyword evidence="1" id="KW-0132">Cell division</keyword>
<dbReference type="SUPFAM" id="SSF47954">
    <property type="entry name" value="Cyclin-like"/>
    <property type="match status" value="2"/>
</dbReference>
<dbReference type="InterPro" id="IPR006671">
    <property type="entry name" value="Cyclin_N"/>
</dbReference>
<evidence type="ECO:0000256" key="3">
    <source>
        <dbReference type="ARBA" id="ARBA00023306"/>
    </source>
</evidence>
<evidence type="ECO:0000256" key="1">
    <source>
        <dbReference type="ARBA" id="ARBA00022618"/>
    </source>
</evidence>
<dbReference type="PANTHER" id="PTHR10177">
    <property type="entry name" value="CYCLINS"/>
    <property type="match status" value="1"/>
</dbReference>
<sequence length="459" mass="51851">MISDENEISDVTKQIEEIAIAGKVADARIPLKSLENSGMCPSLAEEESPQRKISMAKLQDAWKTLKVLTAEAIWGKEAAVPITTNQAITNCEAVAMSVAEVNVTQTNDLQRNAADNVTLKINQAKALTDETIEDTTISKETVMESKEFVADSMLKPQNKDLLQHEVKATAATQAAETDENDFLFVSAYATDIYDYLFKLESEQPIGKNHLNGQKEIDAANRSILIDWINEIHLHFHMNDEVFQLTVAIIDRYLQIVKDTQLTQFQLVGVTAFFLAAKYEQSQPPSFNNLLQLTDESYTDSQMRQMELKILRILDYNLSRPLPVHFLKRLIKVAEAEAIHYAMSKYFIELAMIETDTAHYKPSEIAAASLFLALNLIRVKHGSSRGFENSYWTPTLQQHSRYGIEDIQPIARQIATIARSAQTNPLKAVYHKYKSTKLLRISLRSELYGSLIDSFIKDEN</sequence>
<dbReference type="InterPro" id="IPR013763">
    <property type="entry name" value="Cyclin-like_dom"/>
</dbReference>
<dbReference type="Gene3D" id="1.10.472.10">
    <property type="entry name" value="Cyclin-like"/>
    <property type="match status" value="2"/>
</dbReference>
<keyword evidence="2 4" id="KW-0195">Cyclin</keyword>
<dbReference type="GO" id="GO:0000278">
    <property type="term" value="P:mitotic cell cycle"/>
    <property type="evidence" value="ECO:0007669"/>
    <property type="project" value="UniProtKB-ARBA"/>
</dbReference>
<reference evidence="7" key="1">
    <citation type="submission" date="2020-05" db="UniProtKB">
        <authorList>
            <consortium name="EnsemblMetazoa"/>
        </authorList>
    </citation>
    <scope>IDENTIFICATION</scope>
    <source>
        <strain evidence="7">TTRI</strain>
    </source>
</reference>
<dbReference type="PROSITE" id="PS00292">
    <property type="entry name" value="CYCLINS"/>
    <property type="match status" value="1"/>
</dbReference>
<keyword evidence="8" id="KW-1185">Reference proteome</keyword>
<evidence type="ECO:0000313" key="7">
    <source>
        <dbReference type="EnsemblMetazoa" id="GAUT002832-PA"/>
    </source>
</evidence>
<accession>A0A1A9UF45</accession>
<evidence type="ECO:0000256" key="4">
    <source>
        <dbReference type="RuleBase" id="RU000383"/>
    </source>
</evidence>
<proteinExistence type="inferred from homology"/>
<dbReference type="AlphaFoldDB" id="A0A1A9UF45"/>
<dbReference type="InterPro" id="IPR039361">
    <property type="entry name" value="Cyclin"/>
</dbReference>
<dbReference type="GO" id="GO:0005634">
    <property type="term" value="C:nucleus"/>
    <property type="evidence" value="ECO:0007669"/>
    <property type="project" value="UniProtKB-ARBA"/>
</dbReference>
<dbReference type="InterPro" id="IPR004367">
    <property type="entry name" value="Cyclin_C-dom"/>
</dbReference>
<dbReference type="SMART" id="SM01332">
    <property type="entry name" value="Cyclin_C"/>
    <property type="match status" value="1"/>
</dbReference>
<feature type="domain" description="Cyclin C-terminal" evidence="6">
    <location>
        <begin position="320"/>
        <end position="446"/>
    </location>
</feature>
<keyword evidence="3" id="KW-0131">Cell cycle</keyword>
<evidence type="ECO:0000259" key="6">
    <source>
        <dbReference type="SMART" id="SM01332"/>
    </source>
</evidence>
<evidence type="ECO:0000313" key="8">
    <source>
        <dbReference type="Proteomes" id="UP000078200"/>
    </source>
</evidence>
<evidence type="ECO:0000259" key="5">
    <source>
        <dbReference type="SMART" id="SM00385"/>
    </source>
</evidence>
<protein>
    <submittedName>
        <fullName evidence="7">Uncharacterized protein</fullName>
    </submittedName>
</protein>
<dbReference type="SMART" id="SM00385">
    <property type="entry name" value="CYCLIN"/>
    <property type="match status" value="2"/>
</dbReference>
<dbReference type="GO" id="GO:0051301">
    <property type="term" value="P:cell division"/>
    <property type="evidence" value="ECO:0007669"/>
    <property type="project" value="UniProtKB-KW"/>
</dbReference>
<name>A0A1A9UF45_GLOAU</name>
<comment type="similarity">
    <text evidence="4">Belongs to the cyclin family.</text>
</comment>
<dbReference type="EnsemblMetazoa" id="GAUT002832-RA">
    <property type="protein sequence ID" value="GAUT002832-PA"/>
    <property type="gene ID" value="GAUT002832"/>
</dbReference>
<organism evidence="7 8">
    <name type="scientific">Glossina austeni</name>
    <name type="common">Savannah tsetse fly</name>
    <dbReference type="NCBI Taxonomy" id="7395"/>
    <lineage>
        <taxon>Eukaryota</taxon>
        <taxon>Metazoa</taxon>
        <taxon>Ecdysozoa</taxon>
        <taxon>Arthropoda</taxon>
        <taxon>Hexapoda</taxon>
        <taxon>Insecta</taxon>
        <taxon>Pterygota</taxon>
        <taxon>Neoptera</taxon>
        <taxon>Endopterygota</taxon>
        <taxon>Diptera</taxon>
        <taxon>Brachycera</taxon>
        <taxon>Muscomorpha</taxon>
        <taxon>Hippoboscoidea</taxon>
        <taxon>Glossinidae</taxon>
        <taxon>Glossina</taxon>
    </lineage>
</organism>